<keyword evidence="2" id="KW-1185">Reference proteome</keyword>
<accession>A0ACC5XCK3</accession>
<proteinExistence type="predicted"/>
<reference evidence="1 2" key="1">
    <citation type="journal article" date="2022" name="bioRxiv">
        <title>An ancient truncated duplication of the anti-Mullerian hormone receptor type 2 gene is a potential conserved master sex determinant in the Pangasiidae catfish family.</title>
        <authorList>
            <person name="Wen M."/>
            <person name="Pan Q."/>
            <person name="Jouanno E."/>
            <person name="Montfort J."/>
            <person name="Zahm M."/>
            <person name="Cabau C."/>
            <person name="Klopp C."/>
            <person name="Iampietro C."/>
            <person name="Roques C."/>
            <person name="Bouchez O."/>
            <person name="Castinel A."/>
            <person name="Donnadieu C."/>
            <person name="Parrinello H."/>
            <person name="Poncet C."/>
            <person name="Belmonte E."/>
            <person name="Gautier V."/>
            <person name="Avarre J.-C."/>
            <person name="Dugue R."/>
            <person name="Gustiano R."/>
            <person name="Ha T.T.T."/>
            <person name="Campet M."/>
            <person name="Sriphairoj K."/>
            <person name="Ribolli J."/>
            <person name="de Almeida F.L."/>
            <person name="Desvignes T."/>
            <person name="Postlethwait J.H."/>
            <person name="Bucao C.F."/>
            <person name="Robinson-Rechavi M."/>
            <person name="Bobe J."/>
            <person name="Herpin A."/>
            <person name="Guiguen Y."/>
        </authorList>
    </citation>
    <scope>NUCLEOTIDE SEQUENCE [LARGE SCALE GENOMIC DNA]</scope>
    <source>
        <strain evidence="1">YG-Dec2019</strain>
    </source>
</reference>
<name>A0ACC5XCK3_PANGG</name>
<comment type="caution">
    <text evidence="1">The sequence shown here is derived from an EMBL/GenBank/DDBJ whole genome shotgun (WGS) entry which is preliminary data.</text>
</comment>
<dbReference type="EMBL" id="CM040470">
    <property type="protein sequence ID" value="MCI4388555.1"/>
    <property type="molecule type" value="Genomic_DNA"/>
</dbReference>
<sequence>MLLISRRLFASPLCRAGWSVNAPSHLSCFPSRPYHHGISRICKVEPERRATSACVCVYVCVRV</sequence>
<dbReference type="Proteomes" id="UP000829447">
    <property type="component" value="Linkage Group LG17"/>
</dbReference>
<evidence type="ECO:0000313" key="1">
    <source>
        <dbReference type="EMBL" id="MCI4388555.1"/>
    </source>
</evidence>
<gene>
    <name evidence="1" type="ORF">PGIGA_G00087450</name>
</gene>
<organism evidence="1 2">
    <name type="scientific">Pangasianodon gigas</name>
    <name type="common">Mekong giant catfish</name>
    <name type="synonym">Pangasius gigas</name>
    <dbReference type="NCBI Taxonomy" id="30993"/>
    <lineage>
        <taxon>Eukaryota</taxon>
        <taxon>Metazoa</taxon>
        <taxon>Chordata</taxon>
        <taxon>Craniata</taxon>
        <taxon>Vertebrata</taxon>
        <taxon>Euteleostomi</taxon>
        <taxon>Actinopterygii</taxon>
        <taxon>Neopterygii</taxon>
        <taxon>Teleostei</taxon>
        <taxon>Ostariophysi</taxon>
        <taxon>Siluriformes</taxon>
        <taxon>Pangasiidae</taxon>
        <taxon>Pangasianodon</taxon>
    </lineage>
</organism>
<evidence type="ECO:0000313" key="2">
    <source>
        <dbReference type="Proteomes" id="UP000829447"/>
    </source>
</evidence>
<protein>
    <submittedName>
        <fullName evidence="1">Uncharacterized protein</fullName>
    </submittedName>
</protein>